<feature type="compositionally biased region" description="Basic and acidic residues" evidence="1">
    <location>
        <begin position="30"/>
        <end position="51"/>
    </location>
</feature>
<keyword evidence="3" id="KW-1185">Reference proteome</keyword>
<feature type="region of interest" description="Disordered" evidence="1">
    <location>
        <begin position="1"/>
        <end position="212"/>
    </location>
</feature>
<comment type="caution">
    <text evidence="2">The sequence shown here is derived from an EMBL/GenBank/DDBJ whole genome shotgun (WGS) entry which is preliminary data.</text>
</comment>
<organism evidence="2 3">
    <name type="scientific">Micromonospora arida</name>
    <dbReference type="NCBI Taxonomy" id="2203715"/>
    <lineage>
        <taxon>Bacteria</taxon>
        <taxon>Bacillati</taxon>
        <taxon>Actinomycetota</taxon>
        <taxon>Actinomycetes</taxon>
        <taxon>Micromonosporales</taxon>
        <taxon>Micromonosporaceae</taxon>
        <taxon>Micromonospora</taxon>
    </lineage>
</organism>
<reference evidence="2 3" key="1">
    <citation type="submission" date="2018-05" db="EMBL/GenBank/DDBJ databases">
        <title>Micromonospora from Atacama Desert.</title>
        <authorList>
            <person name="Carro L."/>
            <person name="Goodfellow M."/>
            <person name="Klenk H.-P."/>
        </authorList>
    </citation>
    <scope>NUCLEOTIDE SEQUENCE [LARGE SCALE GENOMIC DNA]</scope>
    <source>
        <strain evidence="2 3">LB32</strain>
    </source>
</reference>
<feature type="non-terminal residue" evidence="2">
    <location>
        <position position="212"/>
    </location>
</feature>
<evidence type="ECO:0000313" key="2">
    <source>
        <dbReference type="EMBL" id="RQX08032.1"/>
    </source>
</evidence>
<gene>
    <name evidence="2" type="ORF">DLJ58_19665</name>
</gene>
<protein>
    <submittedName>
        <fullName evidence="2">Uncharacterized protein</fullName>
    </submittedName>
</protein>
<evidence type="ECO:0000313" key="3">
    <source>
        <dbReference type="Proteomes" id="UP000266889"/>
    </source>
</evidence>
<feature type="compositionally biased region" description="Low complexity" evidence="1">
    <location>
        <begin position="203"/>
        <end position="212"/>
    </location>
</feature>
<evidence type="ECO:0000256" key="1">
    <source>
        <dbReference type="SAM" id="MobiDB-lite"/>
    </source>
</evidence>
<dbReference type="Proteomes" id="UP000266889">
    <property type="component" value="Unassembled WGS sequence"/>
</dbReference>
<feature type="compositionally biased region" description="Low complexity" evidence="1">
    <location>
        <begin position="159"/>
        <end position="182"/>
    </location>
</feature>
<proteinExistence type="predicted"/>
<sequence length="212" mass="21389">MPEATGAHSGALPTTGPADGTGRRRVVSGEPERRTPPGGEPRLDRPERPADWLRQAGRLPHTDPGLPVVNRRDGSPPAGGRRPAPPTGPGDLTEQASGRLAVPDPAAERTAARRPVGPPVDPGADAPTGRRAVRPDASGSTGEQALTYPSPPGDRPARGRGAAAVPAPDATGQRGRAVAGPGPDAPPASDPTGRRRRPPAAPGPDGTAVPGR</sequence>
<accession>A0A3N9X4X8</accession>
<name>A0A3N9X4X8_9ACTN</name>
<dbReference type="EMBL" id="QGSY01000206">
    <property type="protein sequence ID" value="RQX08032.1"/>
    <property type="molecule type" value="Genomic_DNA"/>
</dbReference>
<dbReference type="AlphaFoldDB" id="A0A3N9X4X8"/>